<evidence type="ECO:0000313" key="3">
    <source>
        <dbReference type="EMBL" id="KAG7338158.1"/>
    </source>
</evidence>
<proteinExistence type="predicted"/>
<dbReference type="EMBL" id="JAGRRH010000063">
    <property type="protein sequence ID" value="KAG7338158.1"/>
    <property type="molecule type" value="Genomic_DNA"/>
</dbReference>
<accession>A0A9K3P8A7</accession>
<evidence type="ECO:0000256" key="1">
    <source>
        <dbReference type="SAM" id="MobiDB-lite"/>
    </source>
</evidence>
<comment type="caution">
    <text evidence="3">The sequence shown here is derived from an EMBL/GenBank/DDBJ whole genome shotgun (WGS) entry which is preliminary data.</text>
</comment>
<dbReference type="AlphaFoldDB" id="A0A9K3P8A7"/>
<sequence length="504" mass="57849">MTPSFSGLRRRVMLFACCGIILVVQFFHLQNGLPNELTETMEICCLNSDHHSNTTATTLSISKFPTAHFPPPTVVILPGPHKAGSTSLQYCMVDWTHNYVSEKQMKRQIWKIRRWKKIQKRQQRKRKERGKEYPEAEMTSSLGKEPPLEPLVLPGWAWPIPLAKELNDTNLMHVTPQKGFASLMATINDDPGMTKKGLPLTSQQKNSVMKMFQAAMMQAWLEGYKIVFGSEEFDRVAYPRNSNKTGTEMLASLLDILPWEFVIHKQNNESKAENTTDRRPPLRQQDLEAVIVYRAPRIHHLKSLWHQVGGLNQTFAEFIRSEDEYHAFDNFAGVLDTMALAHQFVEFGIRTTVIDMSGIANMDTNVCHILVCDVMRDTECNENKMIASLVNKTFNVSGEERRTIDISTRIWNQRPDDTSRIDLTSLQLEAIEKILREYDCGWRKRLILEEGFRILYQHSLFSDCEGDSPLRSLSWMVVCLEGKIMYVKATCLENDALELTALFV</sequence>
<evidence type="ECO:0000313" key="4">
    <source>
        <dbReference type="Proteomes" id="UP000693970"/>
    </source>
</evidence>
<organism evidence="3 4">
    <name type="scientific">Nitzschia inconspicua</name>
    <dbReference type="NCBI Taxonomy" id="303405"/>
    <lineage>
        <taxon>Eukaryota</taxon>
        <taxon>Sar</taxon>
        <taxon>Stramenopiles</taxon>
        <taxon>Ochrophyta</taxon>
        <taxon>Bacillariophyta</taxon>
        <taxon>Bacillariophyceae</taxon>
        <taxon>Bacillariophycidae</taxon>
        <taxon>Bacillariales</taxon>
        <taxon>Bacillariaceae</taxon>
        <taxon>Nitzschia</taxon>
    </lineage>
</organism>
<keyword evidence="2" id="KW-0812">Transmembrane</keyword>
<reference evidence="3" key="2">
    <citation type="submission" date="2021-04" db="EMBL/GenBank/DDBJ databases">
        <authorList>
            <person name="Podell S."/>
        </authorList>
    </citation>
    <scope>NUCLEOTIDE SEQUENCE</scope>
    <source>
        <strain evidence="3">Hildebrandi</strain>
    </source>
</reference>
<keyword evidence="2" id="KW-1133">Transmembrane helix</keyword>
<reference evidence="3" key="1">
    <citation type="journal article" date="2021" name="Sci. Rep.">
        <title>Diploid genomic architecture of Nitzschia inconspicua, an elite biomass production diatom.</title>
        <authorList>
            <person name="Oliver A."/>
            <person name="Podell S."/>
            <person name="Pinowska A."/>
            <person name="Traller J.C."/>
            <person name="Smith S.R."/>
            <person name="McClure R."/>
            <person name="Beliaev A."/>
            <person name="Bohutskyi P."/>
            <person name="Hill E.A."/>
            <person name="Rabines A."/>
            <person name="Zheng H."/>
            <person name="Allen L.Z."/>
            <person name="Kuo A."/>
            <person name="Grigoriev I.V."/>
            <person name="Allen A.E."/>
            <person name="Hazlebeck D."/>
            <person name="Allen E.E."/>
        </authorList>
    </citation>
    <scope>NUCLEOTIDE SEQUENCE</scope>
    <source>
        <strain evidence="3">Hildebrandi</strain>
    </source>
</reference>
<protein>
    <submittedName>
        <fullName evidence="3">Uncharacterized protein</fullName>
    </submittedName>
</protein>
<name>A0A9K3P8A7_9STRA</name>
<gene>
    <name evidence="3" type="ORF">IV203_009424</name>
</gene>
<dbReference type="OrthoDB" id="48281at2759"/>
<evidence type="ECO:0000256" key="2">
    <source>
        <dbReference type="SAM" id="Phobius"/>
    </source>
</evidence>
<dbReference type="Proteomes" id="UP000693970">
    <property type="component" value="Unassembled WGS sequence"/>
</dbReference>
<keyword evidence="4" id="KW-1185">Reference proteome</keyword>
<feature type="region of interest" description="Disordered" evidence="1">
    <location>
        <begin position="120"/>
        <end position="141"/>
    </location>
</feature>
<keyword evidence="2" id="KW-0472">Membrane</keyword>
<feature type="transmembrane region" description="Helical" evidence="2">
    <location>
        <begin position="12"/>
        <end position="29"/>
    </location>
</feature>